<dbReference type="VEuPathDB" id="FungiDB:DNF11_3810"/>
<dbReference type="EMBL" id="CP033155">
    <property type="protein sequence ID" value="AYO44760.1"/>
    <property type="molecule type" value="Genomic_DNA"/>
</dbReference>
<comment type="subcellular location">
    <subcellularLocation>
        <location evidence="1">Membrane</location>
    </subcellularLocation>
</comment>
<name>A0A3G2SA76_MALR7</name>
<dbReference type="InterPro" id="IPR024586">
    <property type="entry name" value="DnaJ-like_C11_C"/>
</dbReference>
<evidence type="ECO:0000256" key="1">
    <source>
        <dbReference type="ARBA" id="ARBA00004370"/>
    </source>
</evidence>
<dbReference type="InterPro" id="IPR018253">
    <property type="entry name" value="DnaJ_domain_CS"/>
</dbReference>
<keyword evidence="2 5" id="KW-0472">Membrane</keyword>
<evidence type="ECO:0000313" key="7">
    <source>
        <dbReference type="EMBL" id="AYO44760.1"/>
    </source>
</evidence>
<dbReference type="InterPro" id="IPR036869">
    <property type="entry name" value="J_dom_sf"/>
</dbReference>
<organism evidence="7 8">
    <name type="scientific">Malassezia restricta (strain ATCC 96810 / NBRC 103918 / CBS 7877)</name>
    <name type="common">Seborrheic dermatitis infection agent</name>
    <dbReference type="NCBI Taxonomy" id="425264"/>
    <lineage>
        <taxon>Eukaryota</taxon>
        <taxon>Fungi</taxon>
        <taxon>Dikarya</taxon>
        <taxon>Basidiomycota</taxon>
        <taxon>Ustilaginomycotina</taxon>
        <taxon>Malasseziomycetes</taxon>
        <taxon>Malasseziales</taxon>
        <taxon>Malasseziaceae</taxon>
        <taxon>Malassezia</taxon>
    </lineage>
</organism>
<keyword evidence="8" id="KW-1185">Reference proteome</keyword>
<dbReference type="SMART" id="SM00271">
    <property type="entry name" value="DnaJ"/>
    <property type="match status" value="1"/>
</dbReference>
<dbReference type="Pfam" id="PF11875">
    <property type="entry name" value="DnaJ-like_C11_C"/>
    <property type="match status" value="1"/>
</dbReference>
<feature type="domain" description="J" evidence="6">
    <location>
        <begin position="52"/>
        <end position="120"/>
    </location>
</feature>
<evidence type="ECO:0000259" key="6">
    <source>
        <dbReference type="PROSITE" id="PS50076"/>
    </source>
</evidence>
<dbReference type="STRING" id="425264.A0A3G2SA76"/>
<feature type="transmembrane region" description="Helical" evidence="5">
    <location>
        <begin position="449"/>
        <end position="469"/>
    </location>
</feature>
<dbReference type="GO" id="GO:0005739">
    <property type="term" value="C:mitochondrion"/>
    <property type="evidence" value="ECO:0007669"/>
    <property type="project" value="GOC"/>
</dbReference>
<keyword evidence="3" id="KW-0143">Chaperone</keyword>
<dbReference type="PROSITE" id="PS50076">
    <property type="entry name" value="DNAJ_2"/>
    <property type="match status" value="1"/>
</dbReference>
<dbReference type="PRINTS" id="PR00625">
    <property type="entry name" value="JDOMAIN"/>
</dbReference>
<evidence type="ECO:0000256" key="3">
    <source>
        <dbReference type="ARBA" id="ARBA00023186"/>
    </source>
</evidence>
<dbReference type="Pfam" id="PF22774">
    <property type="entry name" value="DNAJC11_beta-barrel"/>
    <property type="match status" value="1"/>
</dbReference>
<evidence type="ECO:0000256" key="2">
    <source>
        <dbReference type="ARBA" id="ARBA00023136"/>
    </source>
</evidence>
<dbReference type="OrthoDB" id="10250354at2759"/>
<gene>
    <name evidence="7" type="ORF">DNF11_3810</name>
</gene>
<dbReference type="Proteomes" id="UP000269793">
    <property type="component" value="Chromosome VIII"/>
</dbReference>
<accession>A0A3G2SA76</accession>
<dbReference type="Pfam" id="PF00226">
    <property type="entry name" value="DnaJ"/>
    <property type="match status" value="1"/>
</dbReference>
<dbReference type="PANTHER" id="PTHR44157:SF1">
    <property type="entry name" value="DNAJ HOMOLOG SUBFAMILY C MEMBER 11"/>
    <property type="match status" value="1"/>
</dbReference>
<proteinExistence type="predicted"/>
<feature type="region of interest" description="Disordered" evidence="4">
    <location>
        <begin position="1"/>
        <end position="39"/>
    </location>
</feature>
<dbReference type="AlphaFoldDB" id="A0A3G2SA76"/>
<protein>
    <recommendedName>
        <fullName evidence="6">J domain-containing protein</fullName>
    </recommendedName>
</protein>
<dbReference type="PROSITE" id="PS00636">
    <property type="entry name" value="DNAJ_1"/>
    <property type="match status" value="1"/>
</dbReference>
<dbReference type="GO" id="GO:0016020">
    <property type="term" value="C:membrane"/>
    <property type="evidence" value="ECO:0007669"/>
    <property type="project" value="UniProtKB-SubCell"/>
</dbReference>
<dbReference type="GO" id="GO:0042407">
    <property type="term" value="P:cristae formation"/>
    <property type="evidence" value="ECO:0007669"/>
    <property type="project" value="TreeGrafter"/>
</dbReference>
<sequence>MVSLRGESSLPFVDNTRQNRTDTEDEEPLFGGTPFRDAHANTTDAFESSARSYYSLLNVDEDASETQIRDAYKTLAMAFHPDKHPDPHNKELAEEAFRDIHKAYQVLSDPEQRSVYDHFGEEGLQSSWALAAPGRSPAEMRAEFERQSRLRQAADAESLVNSHGEFSAVINASPLFVRNARIVSPLNPAIQTRLTLAKRLALVSCPQIVGEHGFDIPLTQSSTLAVSGQLIKNGQMGAGNLIGTLKTHWNPRFYSEINASLLQPQTLTVRGQYMVDPNLIFNWIIASQSWSVPPTVQLVWSQRLSSKSSLTGFAQVKTGAYTVGSWGADENGEPLTDDMSALVVGVTKPHEDGTEWTCHYQFTNDLSIHYEWSMKVLSGMRVKSGVSCGLLSGLAAYSNSERRVTENIRVLLGVKCGTSSGISLKIRVTRLGQRIVFPIVLSPKFRVDLAMGAAILPALAIAGSHYFYFMPKRRLATSERLHSIRKDRMTDIEQRRTSAEQTCALLRPQATKRAEAEYGRSGLVILQAYYGRHDVFPPPMDLDIHMLADKEQLFSMLSQYEALHQVKDNNQPLWCNVRVQLQMLVNQSQLVIPAGRSKSKLLGFFDPCVGERKQLYIRYLFRGRLHELTAHDDDAVAAPLRSQQIT</sequence>
<keyword evidence="5" id="KW-0812">Transmembrane</keyword>
<dbReference type="PANTHER" id="PTHR44157">
    <property type="entry name" value="DNAJ HOMOLOG SUBFAMILY C MEMBER 11"/>
    <property type="match status" value="1"/>
</dbReference>
<dbReference type="Gene3D" id="1.10.287.110">
    <property type="entry name" value="DnaJ domain"/>
    <property type="match status" value="1"/>
</dbReference>
<keyword evidence="5" id="KW-1133">Transmembrane helix</keyword>
<dbReference type="InterPro" id="IPR055225">
    <property type="entry name" value="DNAJC11-like_beta-barrel"/>
</dbReference>
<dbReference type="InterPro" id="IPR052243">
    <property type="entry name" value="Mito_inner_membrane_organizer"/>
</dbReference>
<evidence type="ECO:0000256" key="5">
    <source>
        <dbReference type="SAM" id="Phobius"/>
    </source>
</evidence>
<reference evidence="7 8" key="1">
    <citation type="submission" date="2018-10" db="EMBL/GenBank/DDBJ databases">
        <title>Complete genome sequence of Malassezia restricta CBS 7877.</title>
        <authorList>
            <person name="Morand S.C."/>
            <person name="Bertignac M."/>
            <person name="Iltis A."/>
            <person name="Kolder I."/>
            <person name="Pirovano W."/>
            <person name="Jourdain R."/>
            <person name="Clavaud C."/>
        </authorList>
    </citation>
    <scope>NUCLEOTIDE SEQUENCE [LARGE SCALE GENOMIC DNA]</scope>
    <source>
        <strain evidence="7 8">CBS 7877</strain>
    </source>
</reference>
<evidence type="ECO:0000313" key="8">
    <source>
        <dbReference type="Proteomes" id="UP000269793"/>
    </source>
</evidence>
<dbReference type="SUPFAM" id="SSF46565">
    <property type="entry name" value="Chaperone J-domain"/>
    <property type="match status" value="1"/>
</dbReference>
<dbReference type="CDD" id="cd06257">
    <property type="entry name" value="DnaJ"/>
    <property type="match status" value="1"/>
</dbReference>
<dbReference type="InterPro" id="IPR001623">
    <property type="entry name" value="DnaJ_domain"/>
</dbReference>
<evidence type="ECO:0000256" key="4">
    <source>
        <dbReference type="SAM" id="MobiDB-lite"/>
    </source>
</evidence>